<dbReference type="GO" id="GO:0043138">
    <property type="term" value="F:3'-5' DNA helicase activity"/>
    <property type="evidence" value="ECO:0007669"/>
    <property type="project" value="TreeGrafter"/>
</dbReference>
<dbReference type="InterPro" id="IPR027417">
    <property type="entry name" value="P-loop_NTPase"/>
</dbReference>
<sequence>MAQIIPEGSLTAIYPSPQLHTRLAQLPNSVTVYQQLNANTDDSGLKYWVIQGKQSVLIATLADNSISAKADITEHTLRHLPAIFELTQERNALLPSLMQDHAQHLLPIILLLPETLESKQTIHLKDQGLLAIGDVLLTDALGKVLDRYLGIASSDKVRDFIHTHFCSEIILNTQNGQQITLNPEQEKSLKAGLINNSAQSETTHSTKLLLGVAGSGKSTVLVKRAALLHSLNPNARILILSHNKAMSNVLKENITALTGKNNNIQCHPFMEWCRKLLGGTWQFVYDDQETELFDLMVKRHFPRGEVNRHSLVREVNFIKNHAIASESEYIDSLSSNSSYALANPIRKRIWQTCIDIDTHLKDRKRYLWSNAPGMLINELDDGKIFEPYTHVLIDETHYFAQVWIKLVQRVMANNSQLFLAADSAYNFSGRVLSWHETGIELRGNTINLNKTYRCNKAICKVADGFRVNRSLQTLNNPLCLTNRLELLDTETQPKLLQFPSIKDQKRRLFSEIHQLVNKGIPPQEILVLCASKQVSRLLAQEIKQEINIPATALTGSMIVNNESIKLCDMESATGLESRVVFITGIEELMDLENSPNANAHDRRSLKVEHTHLLHMAMTRASEHLYLLITASEIPEEWQIDGLITPTLSTDRRAPVTYLNTKASAQ</sequence>
<keyword evidence="3" id="KW-0347">Helicase</keyword>
<dbReference type="AlphaFoldDB" id="A0A317C7Q3"/>
<dbReference type="EMBL" id="QGKL01000039">
    <property type="protein sequence ID" value="PWQ94626.1"/>
    <property type="molecule type" value="Genomic_DNA"/>
</dbReference>
<dbReference type="RefSeq" id="WP_109824275.1">
    <property type="nucleotide sequence ID" value="NZ_QGKL01000039.1"/>
</dbReference>
<proteinExistence type="predicted"/>
<evidence type="ECO:0000256" key="3">
    <source>
        <dbReference type="ARBA" id="ARBA00022806"/>
    </source>
</evidence>
<feature type="domain" description="UvrD-like helicase ATP-binding" evidence="5">
    <location>
        <begin position="200"/>
        <end position="423"/>
    </location>
</feature>
<organism evidence="6 7">
    <name type="scientific">Leucothrix arctica</name>
    <dbReference type="NCBI Taxonomy" id="1481894"/>
    <lineage>
        <taxon>Bacteria</taxon>
        <taxon>Pseudomonadati</taxon>
        <taxon>Pseudomonadota</taxon>
        <taxon>Gammaproteobacteria</taxon>
        <taxon>Thiotrichales</taxon>
        <taxon>Thiotrichaceae</taxon>
        <taxon>Leucothrix</taxon>
    </lineage>
</organism>
<evidence type="ECO:0000256" key="4">
    <source>
        <dbReference type="ARBA" id="ARBA00022840"/>
    </source>
</evidence>
<dbReference type="InterPro" id="IPR000212">
    <property type="entry name" value="DNA_helicase_UvrD/REP"/>
</dbReference>
<dbReference type="InterPro" id="IPR014016">
    <property type="entry name" value="UvrD-like_ATP-bd"/>
</dbReference>
<reference evidence="6 7" key="1">
    <citation type="submission" date="2018-05" db="EMBL/GenBank/DDBJ databases">
        <title>Leucothrix arctica sp. nov., isolated from Arctic seawater.</title>
        <authorList>
            <person name="Choi A."/>
            <person name="Baek K."/>
        </authorList>
    </citation>
    <scope>NUCLEOTIDE SEQUENCE [LARGE SCALE GENOMIC DNA]</scope>
    <source>
        <strain evidence="6 7">IMCC9719</strain>
    </source>
</reference>
<dbReference type="Gene3D" id="3.40.50.300">
    <property type="entry name" value="P-loop containing nucleotide triphosphate hydrolases"/>
    <property type="match status" value="2"/>
</dbReference>
<gene>
    <name evidence="6" type="ORF">DKT75_15130</name>
</gene>
<keyword evidence="4" id="KW-0067">ATP-binding</keyword>
<evidence type="ECO:0000256" key="1">
    <source>
        <dbReference type="ARBA" id="ARBA00022741"/>
    </source>
</evidence>
<keyword evidence="7" id="KW-1185">Reference proteome</keyword>
<evidence type="ECO:0000313" key="6">
    <source>
        <dbReference type="EMBL" id="PWQ94626.1"/>
    </source>
</evidence>
<dbReference type="PANTHER" id="PTHR11070:SF45">
    <property type="entry name" value="DNA 3'-5' HELICASE"/>
    <property type="match status" value="1"/>
</dbReference>
<name>A0A317C7Q3_9GAMM</name>
<dbReference type="OrthoDB" id="7066673at2"/>
<dbReference type="GO" id="GO:0003677">
    <property type="term" value="F:DNA binding"/>
    <property type="evidence" value="ECO:0007669"/>
    <property type="project" value="InterPro"/>
</dbReference>
<dbReference type="GO" id="GO:0000725">
    <property type="term" value="P:recombinational repair"/>
    <property type="evidence" value="ECO:0007669"/>
    <property type="project" value="TreeGrafter"/>
</dbReference>
<dbReference type="SUPFAM" id="SSF52540">
    <property type="entry name" value="P-loop containing nucleoside triphosphate hydrolases"/>
    <property type="match status" value="1"/>
</dbReference>
<keyword evidence="1" id="KW-0547">Nucleotide-binding</keyword>
<dbReference type="Pfam" id="PF00580">
    <property type="entry name" value="UvrD-helicase"/>
    <property type="match status" value="1"/>
</dbReference>
<dbReference type="PANTHER" id="PTHR11070">
    <property type="entry name" value="UVRD / RECB / PCRA DNA HELICASE FAMILY MEMBER"/>
    <property type="match status" value="1"/>
</dbReference>
<keyword evidence="2" id="KW-0378">Hydrolase</keyword>
<evidence type="ECO:0000313" key="7">
    <source>
        <dbReference type="Proteomes" id="UP000245506"/>
    </source>
</evidence>
<dbReference type="GO" id="GO:0016787">
    <property type="term" value="F:hydrolase activity"/>
    <property type="evidence" value="ECO:0007669"/>
    <property type="project" value="UniProtKB-KW"/>
</dbReference>
<comment type="caution">
    <text evidence="6">The sequence shown here is derived from an EMBL/GenBank/DDBJ whole genome shotgun (WGS) entry which is preliminary data.</text>
</comment>
<evidence type="ECO:0000256" key="2">
    <source>
        <dbReference type="ARBA" id="ARBA00022801"/>
    </source>
</evidence>
<accession>A0A317C7Q3</accession>
<protein>
    <recommendedName>
        <fullName evidence="5">UvrD-like helicase ATP-binding domain-containing protein</fullName>
    </recommendedName>
</protein>
<dbReference type="Proteomes" id="UP000245506">
    <property type="component" value="Unassembled WGS sequence"/>
</dbReference>
<dbReference type="GO" id="GO:0005829">
    <property type="term" value="C:cytosol"/>
    <property type="evidence" value="ECO:0007669"/>
    <property type="project" value="TreeGrafter"/>
</dbReference>
<dbReference type="GO" id="GO:0005524">
    <property type="term" value="F:ATP binding"/>
    <property type="evidence" value="ECO:0007669"/>
    <property type="project" value="UniProtKB-KW"/>
</dbReference>
<evidence type="ECO:0000259" key="5">
    <source>
        <dbReference type="Pfam" id="PF00580"/>
    </source>
</evidence>